<dbReference type="EMBL" id="DACSWI010000001">
    <property type="protein sequence ID" value="HAT3807448.1"/>
    <property type="molecule type" value="Genomic_DNA"/>
</dbReference>
<evidence type="ECO:0000256" key="5">
    <source>
        <dbReference type="ARBA" id="ARBA00023143"/>
    </source>
</evidence>
<evidence type="ECO:0000256" key="1">
    <source>
        <dbReference type="ARBA" id="ARBA00022475"/>
    </source>
</evidence>
<keyword evidence="8" id="KW-0282">Flagellum</keyword>
<gene>
    <name evidence="8" type="primary">fliO</name>
    <name evidence="8" type="ORF">I8608_000231</name>
</gene>
<evidence type="ECO:0000256" key="7">
    <source>
        <dbReference type="RuleBase" id="RU362064"/>
    </source>
</evidence>
<dbReference type="AlphaFoldDB" id="A0AAN5MC42"/>
<sequence>MTPTASGTPVLPAAEKTADNAVFSSVTLPPPAAGSPAINSTDSLLQVSGALSGIILLILGLTWLVRKFGFTAKLTGKNPLLRIRSTCSLGNKERLVVAEIQGEWLVLGVTTQSVNLLHRCPADPAAVTDAPSAFQALLKTKRTANHAAVPADEPR</sequence>
<keyword evidence="8" id="KW-0966">Cell projection</keyword>
<dbReference type="InterPro" id="IPR052205">
    <property type="entry name" value="FliO/MopB"/>
</dbReference>
<keyword evidence="2 7" id="KW-0812">Transmembrane</keyword>
<evidence type="ECO:0000313" key="8">
    <source>
        <dbReference type="EMBL" id="HAT3807448.1"/>
    </source>
</evidence>
<organism evidence="8 9">
    <name type="scientific">Morganella morganii</name>
    <name type="common">Proteus morganii</name>
    <dbReference type="NCBI Taxonomy" id="582"/>
    <lineage>
        <taxon>Bacteria</taxon>
        <taxon>Pseudomonadati</taxon>
        <taxon>Pseudomonadota</taxon>
        <taxon>Gammaproteobacteria</taxon>
        <taxon>Enterobacterales</taxon>
        <taxon>Morganellaceae</taxon>
        <taxon>Morganella</taxon>
    </lineage>
</organism>
<keyword evidence="1 7" id="KW-1003">Cell membrane</keyword>
<proteinExistence type="inferred from homology"/>
<dbReference type="GO" id="GO:0009425">
    <property type="term" value="C:bacterial-type flagellum basal body"/>
    <property type="evidence" value="ECO:0007669"/>
    <property type="project" value="UniProtKB-SubCell"/>
</dbReference>
<comment type="caution">
    <text evidence="8">The sequence shown here is derived from an EMBL/GenBank/DDBJ whole genome shotgun (WGS) entry which is preliminary data.</text>
</comment>
<keyword evidence="4 7" id="KW-0472">Membrane</keyword>
<evidence type="ECO:0000256" key="4">
    <source>
        <dbReference type="ARBA" id="ARBA00023136"/>
    </source>
</evidence>
<name>A0AAN5MC42_MORMO</name>
<dbReference type="PANTHER" id="PTHR38766:SF1">
    <property type="entry name" value="FLAGELLAR PROTEIN FLIO"/>
    <property type="match status" value="1"/>
</dbReference>
<keyword evidence="5 7" id="KW-0975">Bacterial flagellum</keyword>
<evidence type="ECO:0000256" key="3">
    <source>
        <dbReference type="ARBA" id="ARBA00022989"/>
    </source>
</evidence>
<evidence type="ECO:0000256" key="6">
    <source>
        <dbReference type="ARBA" id="ARBA00037937"/>
    </source>
</evidence>
<comment type="similarity">
    <text evidence="6 7">Belongs to the FliO/MopB family.</text>
</comment>
<dbReference type="GO" id="GO:0044781">
    <property type="term" value="P:bacterial-type flagellum organization"/>
    <property type="evidence" value="ECO:0007669"/>
    <property type="project" value="UniProtKB-UniRule"/>
</dbReference>
<dbReference type="InterPro" id="IPR022781">
    <property type="entry name" value="Flagellar_biosynth_FliO"/>
</dbReference>
<dbReference type="GO" id="GO:0005886">
    <property type="term" value="C:plasma membrane"/>
    <property type="evidence" value="ECO:0007669"/>
    <property type="project" value="UniProtKB-SubCell"/>
</dbReference>
<keyword evidence="8" id="KW-0969">Cilium</keyword>
<protein>
    <recommendedName>
        <fullName evidence="7">Flagellar protein</fullName>
    </recommendedName>
</protein>
<comment type="subcellular location">
    <subcellularLocation>
        <location evidence="7">Cell membrane</location>
    </subcellularLocation>
    <subcellularLocation>
        <location evidence="7">Bacterial flagellum basal body</location>
    </subcellularLocation>
</comment>
<dbReference type="Pfam" id="PF04347">
    <property type="entry name" value="FliO"/>
    <property type="match status" value="1"/>
</dbReference>
<evidence type="ECO:0000256" key="2">
    <source>
        <dbReference type="ARBA" id="ARBA00022692"/>
    </source>
</evidence>
<dbReference type="PANTHER" id="PTHR38766">
    <property type="entry name" value="FLAGELLAR PROTEIN FLIO"/>
    <property type="match status" value="1"/>
</dbReference>
<keyword evidence="3 7" id="KW-1133">Transmembrane helix</keyword>
<reference evidence="8" key="2">
    <citation type="submission" date="2020-10" db="EMBL/GenBank/DDBJ databases">
        <authorList>
            <consortium name="NCBI Pathogen Detection Project"/>
        </authorList>
    </citation>
    <scope>NUCLEOTIDE SEQUENCE</scope>
    <source>
        <strain evidence="8">Morganella morganii ARLG-3209</strain>
    </source>
</reference>
<dbReference type="RefSeq" id="WP_349466163.1">
    <property type="nucleotide sequence ID" value="NZ_JBEEWI010000002.1"/>
</dbReference>
<feature type="transmembrane region" description="Helical" evidence="7">
    <location>
        <begin position="44"/>
        <end position="65"/>
    </location>
</feature>
<evidence type="ECO:0000313" key="9">
    <source>
        <dbReference type="Proteomes" id="UP000865968"/>
    </source>
</evidence>
<dbReference type="Proteomes" id="UP000865968">
    <property type="component" value="Unassembled WGS sequence"/>
</dbReference>
<reference evidence="8" key="1">
    <citation type="journal article" date="2018" name="Genome Biol.">
        <title>SKESA: strategic k-mer extension for scrupulous assemblies.</title>
        <authorList>
            <person name="Souvorov A."/>
            <person name="Agarwala R."/>
            <person name="Lipman D.J."/>
        </authorList>
    </citation>
    <scope>NUCLEOTIDE SEQUENCE</scope>
    <source>
        <strain evidence="8">Morganella morganii ARLG-3209</strain>
    </source>
</reference>
<dbReference type="NCBIfam" id="TIGR03500">
    <property type="entry name" value="FliO_TIGR"/>
    <property type="match status" value="1"/>
</dbReference>
<accession>A0AAN5MC42</accession>